<organism evidence="1 2">
    <name type="scientific">Protopolystoma xenopodis</name>
    <dbReference type="NCBI Taxonomy" id="117903"/>
    <lineage>
        <taxon>Eukaryota</taxon>
        <taxon>Metazoa</taxon>
        <taxon>Spiralia</taxon>
        <taxon>Lophotrochozoa</taxon>
        <taxon>Platyhelminthes</taxon>
        <taxon>Monogenea</taxon>
        <taxon>Polyopisthocotylea</taxon>
        <taxon>Polystomatidea</taxon>
        <taxon>Polystomatidae</taxon>
        <taxon>Protopolystoma</taxon>
    </lineage>
</organism>
<dbReference type="AlphaFoldDB" id="A0A3S5FFC0"/>
<evidence type="ECO:0000313" key="2">
    <source>
        <dbReference type="Proteomes" id="UP000784294"/>
    </source>
</evidence>
<dbReference type="EMBL" id="CAAALY010116044">
    <property type="protein sequence ID" value="VEL30832.1"/>
    <property type="molecule type" value="Genomic_DNA"/>
</dbReference>
<gene>
    <name evidence="1" type="ORF">PXEA_LOCUS24272</name>
</gene>
<dbReference type="Proteomes" id="UP000784294">
    <property type="component" value="Unassembled WGS sequence"/>
</dbReference>
<keyword evidence="2" id="KW-1185">Reference proteome</keyword>
<protein>
    <submittedName>
        <fullName evidence="1">Uncharacterized protein</fullName>
    </submittedName>
</protein>
<accession>A0A3S5FFC0</accession>
<proteinExistence type="predicted"/>
<comment type="caution">
    <text evidence="1">The sequence shown here is derived from an EMBL/GenBank/DDBJ whole genome shotgun (WGS) entry which is preliminary data.</text>
</comment>
<sequence length="75" mass="8519">MREGRRNSSVSVGDWVKWSSRDELAGCHGTCLDHLSREWILSAPRLGLSSRPASSLRRRCEFESRRESATDQLSV</sequence>
<evidence type="ECO:0000313" key="1">
    <source>
        <dbReference type="EMBL" id="VEL30832.1"/>
    </source>
</evidence>
<feature type="non-terminal residue" evidence="1">
    <location>
        <position position="75"/>
    </location>
</feature>
<name>A0A3S5FFC0_9PLAT</name>
<reference evidence="1" key="1">
    <citation type="submission" date="2018-11" db="EMBL/GenBank/DDBJ databases">
        <authorList>
            <consortium name="Pathogen Informatics"/>
        </authorList>
    </citation>
    <scope>NUCLEOTIDE SEQUENCE</scope>
</reference>